<comment type="caution">
    <text evidence="7">The sequence shown here is derived from an EMBL/GenBank/DDBJ whole genome shotgun (WGS) entry which is preliminary data.</text>
</comment>
<dbReference type="Pfam" id="PF00324">
    <property type="entry name" value="AA_permease"/>
    <property type="match status" value="1"/>
</dbReference>
<evidence type="ECO:0000256" key="2">
    <source>
        <dbReference type="ARBA" id="ARBA00022692"/>
    </source>
</evidence>
<keyword evidence="3" id="KW-1133">Transmembrane helix</keyword>
<evidence type="ECO:0000256" key="3">
    <source>
        <dbReference type="ARBA" id="ARBA00022989"/>
    </source>
</evidence>
<feature type="compositionally biased region" description="Polar residues" evidence="5">
    <location>
        <begin position="116"/>
        <end position="139"/>
    </location>
</feature>
<keyword evidence="8" id="KW-1185">Reference proteome</keyword>
<dbReference type="OrthoDB" id="5056261at2759"/>
<gene>
    <name evidence="7" type="ORF">FPHYL_10672</name>
</gene>
<dbReference type="InterPro" id="IPR004841">
    <property type="entry name" value="AA-permease/SLC12A_dom"/>
</dbReference>
<dbReference type="PANTHER" id="PTHR43341">
    <property type="entry name" value="AMINO ACID PERMEASE"/>
    <property type="match status" value="1"/>
</dbReference>
<dbReference type="EMBL" id="JAAOAQ010000477">
    <property type="protein sequence ID" value="KAF5545662.1"/>
    <property type="molecule type" value="Genomic_DNA"/>
</dbReference>
<dbReference type="AlphaFoldDB" id="A0A8H5MYJ8"/>
<feature type="region of interest" description="Disordered" evidence="5">
    <location>
        <begin position="113"/>
        <end position="139"/>
    </location>
</feature>
<keyword evidence="4" id="KW-0472">Membrane</keyword>
<evidence type="ECO:0000256" key="5">
    <source>
        <dbReference type="SAM" id="MobiDB-lite"/>
    </source>
</evidence>
<reference evidence="7 8" key="1">
    <citation type="submission" date="2020-05" db="EMBL/GenBank/DDBJ databases">
        <title>Identification and distribution of gene clusters putatively required for synthesis of sphingolipid metabolism inhibitors in phylogenetically diverse species of the filamentous fungus Fusarium.</title>
        <authorList>
            <person name="Kim H.-S."/>
            <person name="Busman M."/>
            <person name="Brown D.W."/>
            <person name="Divon H."/>
            <person name="Uhlig S."/>
            <person name="Proctor R.H."/>
        </authorList>
    </citation>
    <scope>NUCLEOTIDE SEQUENCE [LARGE SCALE GENOMIC DNA]</scope>
    <source>
        <strain evidence="7 8">NRRL 13617</strain>
    </source>
</reference>
<feature type="domain" description="Amino acid permease/ SLC12A" evidence="6">
    <location>
        <begin position="292"/>
        <end position="410"/>
    </location>
</feature>
<proteinExistence type="predicted"/>
<dbReference type="Proteomes" id="UP000582016">
    <property type="component" value="Unassembled WGS sequence"/>
</dbReference>
<dbReference type="InterPro" id="IPR050524">
    <property type="entry name" value="APC_YAT"/>
</dbReference>
<dbReference type="GO" id="GO:0015171">
    <property type="term" value="F:amino acid transmembrane transporter activity"/>
    <property type="evidence" value="ECO:0007669"/>
    <property type="project" value="TreeGrafter"/>
</dbReference>
<feature type="region of interest" description="Disordered" evidence="5">
    <location>
        <begin position="1"/>
        <end position="79"/>
    </location>
</feature>
<evidence type="ECO:0000313" key="7">
    <source>
        <dbReference type="EMBL" id="KAF5545662.1"/>
    </source>
</evidence>
<dbReference type="Gene3D" id="1.20.1740.10">
    <property type="entry name" value="Amino acid/polyamine transporter I"/>
    <property type="match status" value="2"/>
</dbReference>
<evidence type="ECO:0000256" key="4">
    <source>
        <dbReference type="ARBA" id="ARBA00023136"/>
    </source>
</evidence>
<sequence>MERKALAPVGKLSQVVDNQPNGTSHTFLVNGQGPQDNFHVSPIVQSPSPELPTESPKVNGVFTPNDSQAESSKELPPVPAAHQTQVINDLVAKNESLSQQLEVERQQRQKDLTYWRNRTSEATSKNANPVPSMPLSQPDTELRNEWRNLVFDVRNFIDNHFNKIITEEGRSDWNPILSVYVLINAQTTEINRYLHVEITNRNQRFRNAVILSRYATDSNTGRIQDQIRIPVGTAEGRTAATVSRCVRLPSLQGTWCFFSTLVNAAFSIGGIEAAAVVGGEAKNPRRNIPKAVLPSIINAVILSSASSAANAMTFNGSRYLFALLPKNGQTLKIFQKCNTNSPPWVAVLLVTALSLLSYLSCSASSSVAFTWFQNRLTWFFICLIYIRYHSALKAQGIDRSSLVFKVPFQP</sequence>
<dbReference type="GO" id="GO:0016020">
    <property type="term" value="C:membrane"/>
    <property type="evidence" value="ECO:0007669"/>
    <property type="project" value="UniProtKB-SubCell"/>
</dbReference>
<name>A0A8H5MYJ8_9HYPO</name>
<evidence type="ECO:0000259" key="6">
    <source>
        <dbReference type="Pfam" id="PF00324"/>
    </source>
</evidence>
<dbReference type="PANTHER" id="PTHR43341:SF39">
    <property type="entry name" value="AMINO ACID TRANSPORTER (EUROFUNG)-RELATED"/>
    <property type="match status" value="1"/>
</dbReference>
<comment type="subcellular location">
    <subcellularLocation>
        <location evidence="1">Membrane</location>
        <topology evidence="1">Multi-pass membrane protein</topology>
    </subcellularLocation>
</comment>
<evidence type="ECO:0000313" key="8">
    <source>
        <dbReference type="Proteomes" id="UP000582016"/>
    </source>
</evidence>
<feature type="compositionally biased region" description="Polar residues" evidence="5">
    <location>
        <begin position="15"/>
        <end position="35"/>
    </location>
</feature>
<protein>
    <submittedName>
        <fullName evidence="7">Amino acid transporter AAT family</fullName>
    </submittedName>
</protein>
<keyword evidence="2" id="KW-0812">Transmembrane</keyword>
<accession>A0A8H5MYJ8</accession>
<organism evidence="7 8">
    <name type="scientific">Fusarium phyllophilum</name>
    <dbReference type="NCBI Taxonomy" id="47803"/>
    <lineage>
        <taxon>Eukaryota</taxon>
        <taxon>Fungi</taxon>
        <taxon>Dikarya</taxon>
        <taxon>Ascomycota</taxon>
        <taxon>Pezizomycotina</taxon>
        <taxon>Sordariomycetes</taxon>
        <taxon>Hypocreomycetidae</taxon>
        <taxon>Hypocreales</taxon>
        <taxon>Nectriaceae</taxon>
        <taxon>Fusarium</taxon>
        <taxon>Fusarium fujikuroi species complex</taxon>
    </lineage>
</organism>
<evidence type="ECO:0000256" key="1">
    <source>
        <dbReference type="ARBA" id="ARBA00004141"/>
    </source>
</evidence>